<dbReference type="GO" id="GO:0031460">
    <property type="term" value="P:glycine betaine transport"/>
    <property type="evidence" value="ECO:0007669"/>
    <property type="project" value="TreeGrafter"/>
</dbReference>
<evidence type="ECO:0000256" key="8">
    <source>
        <dbReference type="RuleBase" id="RU003942"/>
    </source>
</evidence>
<dbReference type="Gene3D" id="1.10.3730.20">
    <property type="match status" value="1"/>
</dbReference>
<sequence length="114" mass="12246">MNTPLMTYGSLAAAIVCEIIGTTALKQTEQFTQWIPSVICIAGYIAAFFFLSITLRFIPVGIAYAIWSGVGIVLISLIGIVFFKQHLDLAAWIGLTLIIAGVVVVNVFSKSGVH</sequence>
<dbReference type="InterPro" id="IPR037185">
    <property type="entry name" value="EmrE-like"/>
</dbReference>
<dbReference type="Proteomes" id="UP000286947">
    <property type="component" value="Unassembled WGS sequence"/>
</dbReference>
<name>A0A433SAC4_9BURK</name>
<dbReference type="GO" id="GO:0015220">
    <property type="term" value="F:choline transmembrane transporter activity"/>
    <property type="evidence" value="ECO:0007669"/>
    <property type="project" value="TreeGrafter"/>
</dbReference>
<evidence type="ECO:0000256" key="5">
    <source>
        <dbReference type="ARBA" id="ARBA00022989"/>
    </source>
</evidence>
<reference evidence="10 11" key="1">
    <citation type="submission" date="2018-01" db="EMBL/GenBank/DDBJ databases">
        <title>Saezia sanguinis gen. nov., sp. nov., in the order Burkholderiales isolated from human blood.</title>
        <authorList>
            <person name="Medina-Pascual M.J."/>
            <person name="Valdezate S."/>
            <person name="Monzon S."/>
            <person name="Cuesta I."/>
            <person name="Carrasco G."/>
            <person name="Villalon P."/>
            <person name="Saez-Nieto J.A."/>
        </authorList>
    </citation>
    <scope>NUCLEOTIDE SEQUENCE [LARGE SCALE GENOMIC DNA]</scope>
    <source>
        <strain evidence="10 11">CNM695-12</strain>
    </source>
</reference>
<dbReference type="GO" id="GO:0005886">
    <property type="term" value="C:plasma membrane"/>
    <property type="evidence" value="ECO:0007669"/>
    <property type="project" value="UniProtKB-SubCell"/>
</dbReference>
<dbReference type="SUPFAM" id="SSF103481">
    <property type="entry name" value="Multidrug resistance efflux transporter EmrE"/>
    <property type="match status" value="1"/>
</dbReference>
<dbReference type="FunFam" id="1.10.3730.20:FF:000001">
    <property type="entry name" value="Quaternary ammonium compound resistance transporter SugE"/>
    <property type="match status" value="1"/>
</dbReference>
<dbReference type="GO" id="GO:0015199">
    <property type="term" value="F:amino-acid betaine transmembrane transporter activity"/>
    <property type="evidence" value="ECO:0007669"/>
    <property type="project" value="TreeGrafter"/>
</dbReference>
<evidence type="ECO:0000313" key="10">
    <source>
        <dbReference type="EMBL" id="RUS65649.1"/>
    </source>
</evidence>
<keyword evidence="3" id="KW-1003">Cell membrane</keyword>
<comment type="caution">
    <text evidence="10">The sequence shown here is derived from an EMBL/GenBank/DDBJ whole genome shotgun (WGS) entry which is preliminary data.</text>
</comment>
<keyword evidence="6 9" id="KW-0472">Membrane</keyword>
<dbReference type="Pfam" id="PF00893">
    <property type="entry name" value="Multi_Drug_Res"/>
    <property type="match status" value="1"/>
</dbReference>
<keyword evidence="2" id="KW-0813">Transport</keyword>
<evidence type="ECO:0000256" key="4">
    <source>
        <dbReference type="ARBA" id="ARBA00022692"/>
    </source>
</evidence>
<dbReference type="GO" id="GO:1990961">
    <property type="term" value="P:xenobiotic detoxification by transmembrane export across the plasma membrane"/>
    <property type="evidence" value="ECO:0007669"/>
    <property type="project" value="UniProtKB-ARBA"/>
</dbReference>
<dbReference type="GO" id="GO:0015297">
    <property type="term" value="F:antiporter activity"/>
    <property type="evidence" value="ECO:0007669"/>
    <property type="project" value="TreeGrafter"/>
</dbReference>
<keyword evidence="5 9" id="KW-1133">Transmembrane helix</keyword>
<dbReference type="InterPro" id="IPR000390">
    <property type="entry name" value="Small_drug/metabolite_transptr"/>
</dbReference>
<dbReference type="PANTHER" id="PTHR30561:SF1">
    <property type="entry name" value="MULTIDRUG TRANSPORTER EMRE"/>
    <property type="match status" value="1"/>
</dbReference>
<keyword evidence="4 8" id="KW-0812">Transmembrane</keyword>
<evidence type="ECO:0000256" key="2">
    <source>
        <dbReference type="ARBA" id="ARBA00022448"/>
    </source>
</evidence>
<evidence type="ECO:0000256" key="1">
    <source>
        <dbReference type="ARBA" id="ARBA00004651"/>
    </source>
</evidence>
<dbReference type="AlphaFoldDB" id="A0A433SAC4"/>
<comment type="similarity">
    <text evidence="7 8">Belongs to the drug/metabolite transporter (DMT) superfamily. Small multidrug resistance (SMR) (TC 2.A.7.1) family.</text>
</comment>
<feature type="transmembrane region" description="Helical" evidence="9">
    <location>
        <begin position="89"/>
        <end position="108"/>
    </location>
</feature>
<feature type="transmembrane region" description="Helical" evidence="9">
    <location>
        <begin position="34"/>
        <end position="55"/>
    </location>
</feature>
<gene>
    <name evidence="10" type="primary">emrE</name>
    <name evidence="10" type="ORF">CUZ56_02735</name>
</gene>
<protein>
    <submittedName>
        <fullName evidence="10">Multidrug transporter EmrE</fullName>
    </submittedName>
</protein>
<proteinExistence type="inferred from homology"/>
<comment type="subcellular location">
    <subcellularLocation>
        <location evidence="1 8">Cell membrane</location>
        <topology evidence="1 8">Multi-pass membrane protein</topology>
    </subcellularLocation>
</comment>
<accession>A0A433SAC4</accession>
<evidence type="ECO:0000256" key="9">
    <source>
        <dbReference type="SAM" id="Phobius"/>
    </source>
</evidence>
<dbReference type="EMBL" id="PQSP01000010">
    <property type="protein sequence ID" value="RUS65649.1"/>
    <property type="molecule type" value="Genomic_DNA"/>
</dbReference>
<evidence type="ECO:0000256" key="3">
    <source>
        <dbReference type="ARBA" id="ARBA00022475"/>
    </source>
</evidence>
<dbReference type="PANTHER" id="PTHR30561">
    <property type="entry name" value="SMR FAMILY PROTON-DEPENDENT DRUG EFFLUX TRANSPORTER SUGE"/>
    <property type="match status" value="1"/>
</dbReference>
<evidence type="ECO:0000256" key="6">
    <source>
        <dbReference type="ARBA" id="ARBA00023136"/>
    </source>
</evidence>
<dbReference type="InterPro" id="IPR045324">
    <property type="entry name" value="Small_multidrug_res"/>
</dbReference>
<keyword evidence="11" id="KW-1185">Reference proteome</keyword>
<organism evidence="10 11">
    <name type="scientific">Saezia sanguinis</name>
    <dbReference type="NCBI Taxonomy" id="1965230"/>
    <lineage>
        <taxon>Bacteria</taxon>
        <taxon>Pseudomonadati</taxon>
        <taxon>Pseudomonadota</taxon>
        <taxon>Betaproteobacteria</taxon>
        <taxon>Burkholderiales</taxon>
        <taxon>Saeziaceae</taxon>
        <taxon>Saezia</taxon>
    </lineage>
</organism>
<feature type="transmembrane region" description="Helical" evidence="9">
    <location>
        <begin position="62"/>
        <end position="83"/>
    </location>
</feature>
<evidence type="ECO:0000256" key="7">
    <source>
        <dbReference type="ARBA" id="ARBA00038032"/>
    </source>
</evidence>
<evidence type="ECO:0000313" key="11">
    <source>
        <dbReference type="Proteomes" id="UP000286947"/>
    </source>
</evidence>